<organism evidence="4 5">
    <name type="scientific">Jeotgalicoccus aerolatus</name>
    <dbReference type="NCBI Taxonomy" id="709510"/>
    <lineage>
        <taxon>Bacteria</taxon>
        <taxon>Bacillati</taxon>
        <taxon>Bacillota</taxon>
        <taxon>Bacilli</taxon>
        <taxon>Bacillales</taxon>
        <taxon>Staphylococcaceae</taxon>
        <taxon>Jeotgalicoccus</taxon>
    </lineage>
</organism>
<feature type="compositionally biased region" description="Acidic residues" evidence="1">
    <location>
        <begin position="252"/>
        <end position="289"/>
    </location>
</feature>
<feature type="compositionally biased region" description="Acidic residues" evidence="1">
    <location>
        <begin position="299"/>
        <end position="309"/>
    </location>
</feature>
<proteinExistence type="predicted"/>
<accession>A0A1G8UWM7</accession>
<evidence type="ECO:0000313" key="4">
    <source>
        <dbReference type="EMBL" id="SDJ58129.1"/>
    </source>
</evidence>
<name>A0A1G8UWM7_9STAP</name>
<dbReference type="AlphaFoldDB" id="A0A1G8UWM7"/>
<evidence type="ECO:0000256" key="2">
    <source>
        <dbReference type="SAM" id="Phobius"/>
    </source>
</evidence>
<dbReference type="EMBL" id="FNFI01000001">
    <property type="protein sequence ID" value="SDJ58129.1"/>
    <property type="molecule type" value="Genomic_DNA"/>
</dbReference>
<feature type="transmembrane region" description="Helical" evidence="2">
    <location>
        <begin position="138"/>
        <end position="163"/>
    </location>
</feature>
<dbReference type="SUPFAM" id="SSF54106">
    <property type="entry name" value="LysM domain"/>
    <property type="match status" value="1"/>
</dbReference>
<dbReference type="Proteomes" id="UP000242700">
    <property type="component" value="Unassembled WGS sequence"/>
</dbReference>
<protein>
    <submittedName>
        <fullName evidence="4">LysM domain-containing protein</fullName>
    </submittedName>
</protein>
<dbReference type="PROSITE" id="PS51782">
    <property type="entry name" value="LYSM"/>
    <property type="match status" value="1"/>
</dbReference>
<feature type="compositionally biased region" description="Basic and acidic residues" evidence="1">
    <location>
        <begin position="1"/>
        <end position="20"/>
    </location>
</feature>
<gene>
    <name evidence="4" type="ORF">SAMN05216187_101134</name>
</gene>
<dbReference type="STRING" id="586411.SAMN05216187_101134"/>
<dbReference type="RefSeq" id="WP_176760546.1">
    <property type="nucleotide sequence ID" value="NZ_FNFI01000001.1"/>
</dbReference>
<feature type="domain" description="LysM" evidence="3">
    <location>
        <begin position="317"/>
        <end position="365"/>
    </location>
</feature>
<evidence type="ECO:0000259" key="3">
    <source>
        <dbReference type="PROSITE" id="PS51782"/>
    </source>
</evidence>
<evidence type="ECO:0000256" key="1">
    <source>
        <dbReference type="SAM" id="MobiDB-lite"/>
    </source>
</evidence>
<dbReference type="Gene3D" id="3.10.350.10">
    <property type="entry name" value="LysM domain"/>
    <property type="match status" value="1"/>
</dbReference>
<keyword evidence="2" id="KW-0472">Membrane</keyword>
<evidence type="ECO:0000313" key="5">
    <source>
        <dbReference type="Proteomes" id="UP000242700"/>
    </source>
</evidence>
<dbReference type="InterPro" id="IPR018392">
    <property type="entry name" value="LysM"/>
</dbReference>
<keyword evidence="2" id="KW-0812">Transmembrane</keyword>
<feature type="region of interest" description="Disordered" evidence="1">
    <location>
        <begin position="248"/>
        <end position="325"/>
    </location>
</feature>
<dbReference type="Pfam" id="PF01476">
    <property type="entry name" value="LysM"/>
    <property type="match status" value="1"/>
</dbReference>
<feature type="compositionally biased region" description="Polar residues" evidence="1">
    <location>
        <begin position="314"/>
        <end position="325"/>
    </location>
</feature>
<dbReference type="CDD" id="cd00118">
    <property type="entry name" value="LysM"/>
    <property type="match status" value="1"/>
</dbReference>
<feature type="compositionally biased region" description="Basic and acidic residues" evidence="1">
    <location>
        <begin position="46"/>
        <end position="71"/>
    </location>
</feature>
<sequence length="366" mass="40339">MKDDFYKDMNHKRAQDEKSSKKSAGSKKSEEPKHEKLSRSARHKAKEAGDTKEPNKKKPDQKKQPKDNTLSDKLKGYFSAENAAKGKAFFAGQFSAYQNRIKNELKVSKEKLGSIGAASKTAGNKKQKTDSSGKKRMLPWLIAVLVLIPITVLFAFLIFSNFWPSLNDEINLANENASEETAEGGAEGEEEDQNSAEFNEALQAQKAEHERRLAENRSGDLAASDLEANYSQEELQELEDASLNAIRSKEDEPAESETENSSDSEDSEEASNEEDESANDAETADESADNESQTAAETETPETETETEPSETQNANASHVVTPQDNLYRIAIQYYGDGSSENVQRIMEANGVTPDSLSVGQELIIP</sequence>
<dbReference type="InterPro" id="IPR036779">
    <property type="entry name" value="LysM_dom_sf"/>
</dbReference>
<keyword evidence="2" id="KW-1133">Transmembrane helix</keyword>
<feature type="compositionally biased region" description="Basic and acidic residues" evidence="1">
    <location>
        <begin position="27"/>
        <end position="38"/>
    </location>
</feature>
<reference evidence="5" key="1">
    <citation type="submission" date="2016-10" db="EMBL/GenBank/DDBJ databases">
        <authorList>
            <person name="Varghese N."/>
            <person name="Submissions S."/>
        </authorList>
    </citation>
    <scope>NUCLEOTIDE SEQUENCE [LARGE SCALE GENOMIC DNA]</scope>
    <source>
        <strain evidence="5">CGMCC 1.8911</strain>
    </source>
</reference>
<dbReference type="SMART" id="SM00257">
    <property type="entry name" value="LysM"/>
    <property type="match status" value="1"/>
</dbReference>
<feature type="region of interest" description="Disordered" evidence="1">
    <location>
        <begin position="1"/>
        <end position="71"/>
    </location>
</feature>